<dbReference type="PROSITE" id="PS50011">
    <property type="entry name" value="PROTEIN_KINASE_DOM"/>
    <property type="match status" value="1"/>
</dbReference>
<evidence type="ECO:0000313" key="5">
    <source>
        <dbReference type="EMBL" id="ETO82680.1"/>
    </source>
</evidence>
<evidence type="ECO:0000256" key="1">
    <source>
        <dbReference type="SAM" id="MobiDB-lite"/>
    </source>
</evidence>
<dbReference type="OrthoDB" id="10261027at2759"/>
<feature type="transmembrane region" description="Helical" evidence="2">
    <location>
        <begin position="293"/>
        <end position="314"/>
    </location>
</feature>
<feature type="signal peptide" evidence="3">
    <location>
        <begin position="1"/>
        <end position="27"/>
    </location>
</feature>
<evidence type="ECO:0000313" key="6">
    <source>
        <dbReference type="Proteomes" id="UP000028582"/>
    </source>
</evidence>
<accession>A0A081AUW9</accession>
<dbReference type="PANTHER" id="PTHR44329">
    <property type="entry name" value="SERINE/THREONINE-PROTEIN KINASE TNNI3K-RELATED"/>
    <property type="match status" value="1"/>
</dbReference>
<dbReference type="InterPro" id="IPR051681">
    <property type="entry name" value="Ser/Thr_Kinases-Pseudokinases"/>
</dbReference>
<comment type="caution">
    <text evidence="5">The sequence shown here is derived from an EMBL/GenBank/DDBJ whole genome shotgun (WGS) entry which is preliminary data.</text>
</comment>
<dbReference type="InterPro" id="IPR008271">
    <property type="entry name" value="Ser/Thr_kinase_AS"/>
</dbReference>
<dbReference type="EMBL" id="ANJA01000657">
    <property type="protein sequence ID" value="ETO82680.1"/>
    <property type="molecule type" value="Genomic_DNA"/>
</dbReference>
<gene>
    <name evidence="5" type="ORF">F444_03217</name>
</gene>
<protein>
    <submittedName>
        <fullName evidence="5">TKL protein kinase</fullName>
    </submittedName>
</protein>
<dbReference type="PANTHER" id="PTHR44329:SF214">
    <property type="entry name" value="PROTEIN KINASE DOMAIN-CONTAINING PROTEIN"/>
    <property type="match status" value="1"/>
</dbReference>
<dbReference type="InterPro" id="IPR011009">
    <property type="entry name" value="Kinase-like_dom_sf"/>
</dbReference>
<name>A0A081AUW9_PHYNI</name>
<dbReference type="SMART" id="SM00220">
    <property type="entry name" value="S_TKc"/>
    <property type="match status" value="1"/>
</dbReference>
<feature type="region of interest" description="Disordered" evidence="1">
    <location>
        <begin position="29"/>
        <end position="188"/>
    </location>
</feature>
<feature type="compositionally biased region" description="Low complexity" evidence="1">
    <location>
        <begin position="277"/>
        <end position="287"/>
    </location>
</feature>
<dbReference type="SUPFAM" id="SSF56112">
    <property type="entry name" value="Protein kinase-like (PK-like)"/>
    <property type="match status" value="1"/>
</dbReference>
<dbReference type="Proteomes" id="UP000028582">
    <property type="component" value="Unassembled WGS sequence"/>
</dbReference>
<evidence type="ECO:0000256" key="3">
    <source>
        <dbReference type="SAM" id="SignalP"/>
    </source>
</evidence>
<dbReference type="PROSITE" id="PS00108">
    <property type="entry name" value="PROTEIN_KINASE_ST"/>
    <property type="match status" value="1"/>
</dbReference>
<feature type="chain" id="PRO_5001754487" evidence="3">
    <location>
        <begin position="28"/>
        <end position="675"/>
    </location>
</feature>
<sequence>MAPARHPRRPWSVSVLLLFFFFTLAISQDSGTGSEDVTVPSTTAPTATTPSTTTPSTMAPTATTRSPTATPPTATTEAPMTTEPTTTTPTTTAPTSTMPTTTAPTTTAPTTTAPATTAPATTSPTPTTAAPSTRAPTTSAPILPTTAPRDPTTTAPASATTAPTSPTAAPVATTAPSTTTATSSPATPTAAPVVEYYNSSTLPPGVDASMLGGAELVTVEVTETTMGDGTTSYSYVIITRSGDTEKTIVLSPTSSSATSSSGDSNTATQSGSSLADSNNSNATKSSSSIGPGAIVGIIVAAVVFMLVLFAFFIAQRRRNKHRRSDASSEDFLASPTIGKQSRLLELGQSPADTEYQEITRTAANSRSSGGSMPDGRRHRNTLWEDPVILASRIPIDRIELGAIVSRGGFGEVYRGRYRDQDVAIKTLLPEKRKDLAHIQAFLSEVRLMATMEHPHIVQFIGVAWESLSNLFCVTEFMVGGDLRSLLKDYLSNGVPQGMDACKMQIAYQVAYALTYLHSLDPVVLHRDLKSRNILLTESLNAKITDFGASRIRSDATMTAGVGSCLWMAPEVMMGKRYGEKADVFSLGVVISELDTHELPYSHAKEGNSGGSGHPLPDTAVLQMVSMGKLRVRFSPFMDPDMARFVGSCVNVDPEARPTAAEVLYYMQVALRNQHF</sequence>
<reference evidence="5 6" key="1">
    <citation type="submission" date="2013-11" db="EMBL/GenBank/DDBJ databases">
        <title>The Genome Sequence of Phytophthora parasitica P1976.</title>
        <authorList>
            <consortium name="The Broad Institute Genomics Platform"/>
            <person name="Russ C."/>
            <person name="Tyler B."/>
            <person name="Panabieres F."/>
            <person name="Shan W."/>
            <person name="Tripathy S."/>
            <person name="Grunwald N."/>
            <person name="Machado M."/>
            <person name="Johnson C.S."/>
            <person name="Walker B."/>
            <person name="Young S."/>
            <person name="Zeng Q."/>
            <person name="Gargeya S."/>
            <person name="Fitzgerald M."/>
            <person name="Haas B."/>
            <person name="Abouelleil A."/>
            <person name="Allen A.W."/>
            <person name="Alvarado L."/>
            <person name="Arachchi H.M."/>
            <person name="Berlin A.M."/>
            <person name="Chapman S.B."/>
            <person name="Gainer-Dewar J."/>
            <person name="Goldberg J."/>
            <person name="Griggs A."/>
            <person name="Gujja S."/>
            <person name="Hansen M."/>
            <person name="Howarth C."/>
            <person name="Imamovic A."/>
            <person name="Ireland A."/>
            <person name="Larimer J."/>
            <person name="McCowan C."/>
            <person name="Murphy C."/>
            <person name="Pearson M."/>
            <person name="Poon T.W."/>
            <person name="Priest M."/>
            <person name="Roberts A."/>
            <person name="Saif S."/>
            <person name="Shea T."/>
            <person name="Sisk P."/>
            <person name="Sykes S."/>
            <person name="Wortman J."/>
            <person name="Nusbaum C."/>
            <person name="Birren B."/>
        </authorList>
    </citation>
    <scope>NUCLEOTIDE SEQUENCE [LARGE SCALE GENOMIC DNA]</scope>
    <source>
        <strain evidence="5 6">P1976</strain>
    </source>
</reference>
<keyword evidence="2" id="KW-0472">Membrane</keyword>
<dbReference type="Gene3D" id="1.10.510.10">
    <property type="entry name" value="Transferase(Phosphotransferase) domain 1"/>
    <property type="match status" value="1"/>
</dbReference>
<dbReference type="InterPro" id="IPR000719">
    <property type="entry name" value="Prot_kinase_dom"/>
</dbReference>
<feature type="region of interest" description="Disordered" evidence="1">
    <location>
        <begin position="250"/>
        <end position="287"/>
    </location>
</feature>
<keyword evidence="5" id="KW-0418">Kinase</keyword>
<feature type="domain" description="Protein kinase" evidence="4">
    <location>
        <begin position="398"/>
        <end position="670"/>
    </location>
</feature>
<keyword evidence="2" id="KW-1133">Transmembrane helix</keyword>
<keyword evidence="2" id="KW-0812">Transmembrane</keyword>
<feature type="compositionally biased region" description="Low complexity" evidence="1">
    <location>
        <begin position="251"/>
        <end position="268"/>
    </location>
</feature>
<evidence type="ECO:0000259" key="4">
    <source>
        <dbReference type="PROSITE" id="PS50011"/>
    </source>
</evidence>
<proteinExistence type="predicted"/>
<organism evidence="5 6">
    <name type="scientific">Phytophthora nicotianae P1976</name>
    <dbReference type="NCBI Taxonomy" id="1317066"/>
    <lineage>
        <taxon>Eukaryota</taxon>
        <taxon>Sar</taxon>
        <taxon>Stramenopiles</taxon>
        <taxon>Oomycota</taxon>
        <taxon>Peronosporomycetes</taxon>
        <taxon>Peronosporales</taxon>
        <taxon>Peronosporaceae</taxon>
        <taxon>Phytophthora</taxon>
    </lineage>
</organism>
<keyword evidence="3" id="KW-0732">Signal</keyword>
<keyword evidence="5" id="KW-0808">Transferase</keyword>
<dbReference type="GO" id="GO:0004674">
    <property type="term" value="F:protein serine/threonine kinase activity"/>
    <property type="evidence" value="ECO:0007669"/>
    <property type="project" value="TreeGrafter"/>
</dbReference>
<feature type="compositionally biased region" description="Low complexity" evidence="1">
    <location>
        <begin position="40"/>
        <end position="188"/>
    </location>
</feature>
<dbReference type="Pfam" id="PF00069">
    <property type="entry name" value="Pkinase"/>
    <property type="match status" value="1"/>
</dbReference>
<dbReference type="AlphaFoldDB" id="A0A081AUW9"/>
<dbReference type="GO" id="GO:0005524">
    <property type="term" value="F:ATP binding"/>
    <property type="evidence" value="ECO:0007669"/>
    <property type="project" value="InterPro"/>
</dbReference>
<evidence type="ECO:0000256" key="2">
    <source>
        <dbReference type="SAM" id="Phobius"/>
    </source>
</evidence>
<dbReference type="Gene3D" id="3.30.200.20">
    <property type="entry name" value="Phosphorylase Kinase, domain 1"/>
    <property type="match status" value="1"/>
</dbReference>